<gene>
    <name evidence="13" type="ORF">ACFFGH_31700</name>
</gene>
<evidence type="ECO:0000256" key="3">
    <source>
        <dbReference type="ARBA" id="ARBA00022692"/>
    </source>
</evidence>
<dbReference type="InterPro" id="IPR003780">
    <property type="entry name" value="COX15/CtaA_fam"/>
</dbReference>
<feature type="transmembrane region" description="Helical" evidence="12">
    <location>
        <begin position="82"/>
        <end position="103"/>
    </location>
</feature>
<proteinExistence type="predicted"/>
<feature type="transmembrane region" description="Helical" evidence="12">
    <location>
        <begin position="29"/>
        <end position="48"/>
    </location>
</feature>
<evidence type="ECO:0000256" key="11">
    <source>
        <dbReference type="ARBA" id="ARBA00023444"/>
    </source>
</evidence>
<reference evidence="13 14" key="1">
    <citation type="submission" date="2024-09" db="EMBL/GenBank/DDBJ databases">
        <authorList>
            <person name="Sun Q."/>
            <person name="Mori K."/>
        </authorList>
    </citation>
    <scope>NUCLEOTIDE SEQUENCE [LARGE SCALE GENOMIC DNA]</scope>
    <source>
        <strain evidence="13 14">KCTC 23076</strain>
    </source>
</reference>
<dbReference type="Pfam" id="PF02628">
    <property type="entry name" value="COX15-CtaA"/>
    <property type="match status" value="1"/>
</dbReference>
<dbReference type="Proteomes" id="UP001589896">
    <property type="component" value="Unassembled WGS sequence"/>
</dbReference>
<keyword evidence="4" id="KW-0479">Metal-binding</keyword>
<evidence type="ECO:0000256" key="4">
    <source>
        <dbReference type="ARBA" id="ARBA00022723"/>
    </source>
</evidence>
<keyword evidence="10" id="KW-1015">Disulfide bond</keyword>
<protein>
    <submittedName>
        <fullName evidence="13">Heme A synthase</fullName>
    </submittedName>
</protein>
<dbReference type="RefSeq" id="WP_386676419.1">
    <property type="nucleotide sequence ID" value="NZ_JBHLTG010000013.1"/>
</dbReference>
<dbReference type="InterPro" id="IPR050450">
    <property type="entry name" value="COX15/CtaA_HemeA_synthase"/>
</dbReference>
<keyword evidence="9 12" id="KW-0472">Membrane</keyword>
<feature type="transmembrane region" description="Helical" evidence="12">
    <location>
        <begin position="174"/>
        <end position="197"/>
    </location>
</feature>
<evidence type="ECO:0000256" key="5">
    <source>
        <dbReference type="ARBA" id="ARBA00022989"/>
    </source>
</evidence>
<name>A0ABV6S2T8_9GAMM</name>
<evidence type="ECO:0000256" key="2">
    <source>
        <dbReference type="ARBA" id="ARBA00022475"/>
    </source>
</evidence>
<evidence type="ECO:0000256" key="12">
    <source>
        <dbReference type="SAM" id="Phobius"/>
    </source>
</evidence>
<keyword evidence="8" id="KW-0350">Heme biosynthesis</keyword>
<sequence length="305" mass="32453">MTEAATRSASGVERFRAWLPRTVDRRVRLLAWLSLASQVLIVATGGAVRLTGSGLGCPTWPLCTAESIVATPEMGIHGVIEFGNRLLTFVLIVIAAAMFLAVSQFRRERPELFRLSLALGFGIILQAVVGGFTVWLNLHPGAVGVHFMISVVLVALATVLVYRATYGPRGARNAPNGLVIATHLLTGVAAVAIYMGVLTTGAGPHAGDELSARNGLDPAIMQHLHAWPGYAMLALAVLVAVWARLAERDRTFRFSGWLIVAMLAQIAVGITQSRTGLPELLVGVHMVLACVLASLTAAVVLSLRR</sequence>
<feature type="transmembrane region" description="Helical" evidence="12">
    <location>
        <begin position="115"/>
        <end position="136"/>
    </location>
</feature>
<feature type="transmembrane region" description="Helical" evidence="12">
    <location>
        <begin position="227"/>
        <end position="245"/>
    </location>
</feature>
<feature type="transmembrane region" description="Helical" evidence="12">
    <location>
        <begin position="252"/>
        <end position="270"/>
    </location>
</feature>
<evidence type="ECO:0000256" key="1">
    <source>
        <dbReference type="ARBA" id="ARBA00004141"/>
    </source>
</evidence>
<feature type="transmembrane region" description="Helical" evidence="12">
    <location>
        <begin position="282"/>
        <end position="303"/>
    </location>
</feature>
<dbReference type="PANTHER" id="PTHR35457:SF1">
    <property type="entry name" value="HEME A SYNTHASE"/>
    <property type="match status" value="1"/>
</dbReference>
<dbReference type="PANTHER" id="PTHR35457">
    <property type="entry name" value="HEME A SYNTHASE"/>
    <property type="match status" value="1"/>
</dbReference>
<evidence type="ECO:0000256" key="10">
    <source>
        <dbReference type="ARBA" id="ARBA00023157"/>
    </source>
</evidence>
<dbReference type="EMBL" id="JBHLTG010000013">
    <property type="protein sequence ID" value="MFC0682418.1"/>
    <property type="molecule type" value="Genomic_DNA"/>
</dbReference>
<keyword evidence="6" id="KW-0560">Oxidoreductase</keyword>
<feature type="transmembrane region" description="Helical" evidence="12">
    <location>
        <begin position="142"/>
        <end position="162"/>
    </location>
</feature>
<evidence type="ECO:0000256" key="8">
    <source>
        <dbReference type="ARBA" id="ARBA00023133"/>
    </source>
</evidence>
<evidence type="ECO:0000313" key="13">
    <source>
        <dbReference type="EMBL" id="MFC0682418.1"/>
    </source>
</evidence>
<comment type="subcellular location">
    <subcellularLocation>
        <location evidence="1">Membrane</location>
        <topology evidence="1">Multi-pass membrane protein</topology>
    </subcellularLocation>
</comment>
<evidence type="ECO:0000256" key="7">
    <source>
        <dbReference type="ARBA" id="ARBA00023004"/>
    </source>
</evidence>
<keyword evidence="5 12" id="KW-1133">Transmembrane helix</keyword>
<keyword evidence="2" id="KW-1003">Cell membrane</keyword>
<comment type="pathway">
    <text evidence="11">Porphyrin-containing compound metabolism.</text>
</comment>
<organism evidence="13 14">
    <name type="scientific">Lysobacter korlensis</name>
    <dbReference type="NCBI Taxonomy" id="553636"/>
    <lineage>
        <taxon>Bacteria</taxon>
        <taxon>Pseudomonadati</taxon>
        <taxon>Pseudomonadota</taxon>
        <taxon>Gammaproteobacteria</taxon>
        <taxon>Lysobacterales</taxon>
        <taxon>Lysobacteraceae</taxon>
        <taxon>Lysobacter</taxon>
    </lineage>
</organism>
<keyword evidence="3 12" id="KW-0812">Transmembrane</keyword>
<comment type="caution">
    <text evidence="13">The sequence shown here is derived from an EMBL/GenBank/DDBJ whole genome shotgun (WGS) entry which is preliminary data.</text>
</comment>
<accession>A0ABV6S2T8</accession>
<keyword evidence="14" id="KW-1185">Reference proteome</keyword>
<evidence type="ECO:0000256" key="9">
    <source>
        <dbReference type="ARBA" id="ARBA00023136"/>
    </source>
</evidence>
<keyword evidence="7" id="KW-0408">Iron</keyword>
<evidence type="ECO:0000256" key="6">
    <source>
        <dbReference type="ARBA" id="ARBA00023002"/>
    </source>
</evidence>
<evidence type="ECO:0000313" key="14">
    <source>
        <dbReference type="Proteomes" id="UP001589896"/>
    </source>
</evidence>